<feature type="domain" description="CAAX prenyl protease 2/Lysostaphin resistance protein A-like" evidence="2">
    <location>
        <begin position="2"/>
        <end position="84"/>
    </location>
</feature>
<evidence type="ECO:0000313" key="3">
    <source>
        <dbReference type="EMBL" id="MFC6906984.1"/>
    </source>
</evidence>
<dbReference type="GO" id="GO:0004175">
    <property type="term" value="F:endopeptidase activity"/>
    <property type="evidence" value="ECO:0007669"/>
    <property type="project" value="UniProtKB-ARBA"/>
</dbReference>
<evidence type="ECO:0000259" key="2">
    <source>
        <dbReference type="Pfam" id="PF02517"/>
    </source>
</evidence>
<keyword evidence="3" id="KW-0378">Hydrolase</keyword>
<dbReference type="RefSeq" id="WP_340605563.1">
    <property type="nucleotide sequence ID" value="NZ_JBBMXV010000006.1"/>
</dbReference>
<dbReference type="Pfam" id="PF02517">
    <property type="entry name" value="Rce1-like"/>
    <property type="match status" value="1"/>
</dbReference>
<accession>A0ABD5VA46</accession>
<dbReference type="Proteomes" id="UP001596312">
    <property type="component" value="Unassembled WGS sequence"/>
</dbReference>
<keyword evidence="1" id="KW-1133">Transmembrane helix</keyword>
<dbReference type="AlphaFoldDB" id="A0ABD5VA46"/>
<dbReference type="PANTHER" id="PTHR36435:SF1">
    <property type="entry name" value="CAAX AMINO TERMINAL PROTEASE FAMILY PROTEIN"/>
    <property type="match status" value="1"/>
</dbReference>
<dbReference type="EMBL" id="JBHSXQ010000006">
    <property type="protein sequence ID" value="MFC6906984.1"/>
    <property type="molecule type" value="Genomic_DNA"/>
</dbReference>
<evidence type="ECO:0000313" key="4">
    <source>
        <dbReference type="Proteomes" id="UP001596312"/>
    </source>
</evidence>
<dbReference type="EC" id="3.4.-.-" evidence="3"/>
<comment type="caution">
    <text evidence="3">The sequence shown here is derived from an EMBL/GenBank/DDBJ whole genome shotgun (WGS) entry which is preliminary data.</text>
</comment>
<protein>
    <submittedName>
        <fullName evidence="3">CPBP family intramembrane glutamic endopeptidase</fullName>
        <ecNumber evidence="3">3.4.-.-</ecNumber>
    </submittedName>
</protein>
<dbReference type="PANTHER" id="PTHR36435">
    <property type="entry name" value="SLR1288 PROTEIN"/>
    <property type="match status" value="1"/>
</dbReference>
<sequence>MGPGEELLFRGVIQQILRLRLGILLGIVIASLIFALAHLGSLTGEGLILTLITYLALSVVLGASYEYSGNLVVPATVHGLFNAIQFEIIYWVATTEAPAVTTLLLLI</sequence>
<dbReference type="InterPro" id="IPR052710">
    <property type="entry name" value="CAAX_protease"/>
</dbReference>
<evidence type="ECO:0000256" key="1">
    <source>
        <dbReference type="SAM" id="Phobius"/>
    </source>
</evidence>
<reference evidence="3 4" key="1">
    <citation type="journal article" date="2019" name="Int. J. Syst. Evol. Microbiol.">
        <title>The Global Catalogue of Microorganisms (GCM) 10K type strain sequencing project: providing services to taxonomists for standard genome sequencing and annotation.</title>
        <authorList>
            <consortium name="The Broad Institute Genomics Platform"/>
            <consortium name="The Broad Institute Genome Sequencing Center for Infectious Disease"/>
            <person name="Wu L."/>
            <person name="Ma J."/>
        </authorList>
    </citation>
    <scope>NUCLEOTIDE SEQUENCE [LARGE SCALE GENOMIC DNA]</scope>
    <source>
        <strain evidence="3 4">CGMCC 1.3240</strain>
    </source>
</reference>
<dbReference type="InterPro" id="IPR003675">
    <property type="entry name" value="Rce1/LyrA-like_dom"/>
</dbReference>
<gene>
    <name evidence="3" type="ORF">ACFQGH_17475</name>
</gene>
<feature type="transmembrane region" description="Helical" evidence="1">
    <location>
        <begin position="46"/>
        <end position="68"/>
    </location>
</feature>
<feature type="transmembrane region" description="Helical" evidence="1">
    <location>
        <begin position="20"/>
        <end position="39"/>
    </location>
</feature>
<dbReference type="GO" id="GO:0080120">
    <property type="term" value="P:CAAX-box protein maturation"/>
    <property type="evidence" value="ECO:0007669"/>
    <property type="project" value="UniProtKB-ARBA"/>
</dbReference>
<feature type="transmembrane region" description="Helical" evidence="1">
    <location>
        <begin position="88"/>
        <end position="106"/>
    </location>
</feature>
<name>A0ABD5VA46_9EURY</name>
<proteinExistence type="predicted"/>
<keyword evidence="4" id="KW-1185">Reference proteome</keyword>
<organism evidence="3 4">
    <name type="scientific">Halalkalicoccus tibetensis</name>
    <dbReference type="NCBI Taxonomy" id="175632"/>
    <lineage>
        <taxon>Archaea</taxon>
        <taxon>Methanobacteriati</taxon>
        <taxon>Methanobacteriota</taxon>
        <taxon>Stenosarchaea group</taxon>
        <taxon>Halobacteria</taxon>
        <taxon>Halobacteriales</taxon>
        <taxon>Halococcaceae</taxon>
        <taxon>Halalkalicoccus</taxon>
    </lineage>
</organism>
<keyword evidence="1" id="KW-0472">Membrane</keyword>
<keyword evidence="1" id="KW-0812">Transmembrane</keyword>